<dbReference type="PANTHER" id="PTHR47691">
    <property type="entry name" value="REGULATOR-RELATED"/>
    <property type="match status" value="1"/>
</dbReference>
<protein>
    <submittedName>
        <fullName evidence="4">Transcriptional regulator</fullName>
    </submittedName>
</protein>
<dbReference type="Pfam" id="PF00486">
    <property type="entry name" value="Trans_reg_C"/>
    <property type="match status" value="1"/>
</dbReference>
<dbReference type="InterPro" id="IPR001867">
    <property type="entry name" value="OmpR/PhoB-type_DNA-bd"/>
</dbReference>
<keyword evidence="1 2" id="KW-0238">DNA-binding</keyword>
<dbReference type="CDD" id="cd00383">
    <property type="entry name" value="trans_reg_C"/>
    <property type="match status" value="1"/>
</dbReference>
<dbReference type="Pfam" id="PF20703">
    <property type="entry name" value="nSTAND1"/>
    <property type="match status" value="1"/>
</dbReference>
<dbReference type="EMBL" id="CP022198">
    <property type="protein sequence ID" value="AXA65155.1"/>
    <property type="molecule type" value="Genomic_DNA"/>
</dbReference>
<accession>A0A2Z5A2Y3</accession>
<dbReference type="PRINTS" id="PR00364">
    <property type="entry name" value="DISEASERSIST"/>
</dbReference>
<organism evidence="4 5">
    <name type="scientific">Pseudomonas oryzihabitans</name>
    <dbReference type="NCBI Taxonomy" id="47885"/>
    <lineage>
        <taxon>Bacteria</taxon>
        <taxon>Pseudomonadati</taxon>
        <taxon>Pseudomonadota</taxon>
        <taxon>Gammaproteobacteria</taxon>
        <taxon>Pseudomonadales</taxon>
        <taxon>Pseudomonadaceae</taxon>
        <taxon>Pseudomonas</taxon>
    </lineage>
</organism>
<feature type="DNA-binding region" description="OmpR/PhoB-type" evidence="2">
    <location>
        <begin position="18"/>
        <end position="115"/>
    </location>
</feature>
<dbReference type="SUPFAM" id="SSF46894">
    <property type="entry name" value="C-terminal effector domain of the bipartite response regulators"/>
    <property type="match status" value="1"/>
</dbReference>
<dbReference type="SMART" id="SM00862">
    <property type="entry name" value="Trans_reg_C"/>
    <property type="match status" value="1"/>
</dbReference>
<dbReference type="InterPro" id="IPR049052">
    <property type="entry name" value="nSTAND1"/>
</dbReference>
<reference evidence="4 5" key="1">
    <citation type="submission" date="2017-06" db="EMBL/GenBank/DDBJ databases">
        <title>Evolution towards high GC content and high-temperature stress adaptation in endophytic Pseudomonas oryzihabitans impacted its plant-growth promoting traits.</title>
        <authorList>
            <person name="Nascimento F.X."/>
        </authorList>
    </citation>
    <scope>NUCLEOTIDE SEQUENCE [LARGE SCALE GENOMIC DNA]</scope>
    <source>
        <strain evidence="4 5">MS8</strain>
    </source>
</reference>
<evidence type="ECO:0000256" key="1">
    <source>
        <dbReference type="ARBA" id="ARBA00023125"/>
    </source>
</evidence>
<dbReference type="InterPro" id="IPR016032">
    <property type="entry name" value="Sig_transdc_resp-reg_C-effctor"/>
</dbReference>
<evidence type="ECO:0000313" key="4">
    <source>
        <dbReference type="EMBL" id="AXA65155.1"/>
    </source>
</evidence>
<proteinExistence type="predicted"/>
<evidence type="ECO:0000256" key="2">
    <source>
        <dbReference type="PROSITE-ProRule" id="PRU01091"/>
    </source>
</evidence>
<dbReference type="STRING" id="47885.APT59_02640"/>
<evidence type="ECO:0000313" key="5">
    <source>
        <dbReference type="Proteomes" id="UP000250579"/>
    </source>
</evidence>
<gene>
    <name evidence="4" type="ORF">CE139_04845</name>
</gene>
<dbReference type="Gene3D" id="1.10.10.10">
    <property type="entry name" value="Winged helix-like DNA-binding domain superfamily/Winged helix DNA-binding domain"/>
    <property type="match status" value="1"/>
</dbReference>
<dbReference type="GO" id="GO:0006355">
    <property type="term" value="P:regulation of DNA-templated transcription"/>
    <property type="evidence" value="ECO:0007669"/>
    <property type="project" value="InterPro"/>
</dbReference>
<dbReference type="InterPro" id="IPR036388">
    <property type="entry name" value="WH-like_DNA-bd_sf"/>
</dbReference>
<dbReference type="Gene3D" id="3.40.50.300">
    <property type="entry name" value="P-loop containing nucleotide triphosphate hydrolases"/>
    <property type="match status" value="1"/>
</dbReference>
<name>A0A2Z5A2Y3_9PSED</name>
<dbReference type="InterPro" id="IPR027417">
    <property type="entry name" value="P-loop_NTPase"/>
</dbReference>
<dbReference type="GO" id="GO:0000160">
    <property type="term" value="P:phosphorelay signal transduction system"/>
    <property type="evidence" value="ECO:0007669"/>
    <property type="project" value="InterPro"/>
</dbReference>
<dbReference type="SUPFAM" id="SSF52540">
    <property type="entry name" value="P-loop containing nucleoside triphosphate hydrolases"/>
    <property type="match status" value="1"/>
</dbReference>
<feature type="domain" description="OmpR/PhoB-type" evidence="3">
    <location>
        <begin position="18"/>
        <end position="115"/>
    </location>
</feature>
<dbReference type="PROSITE" id="PS51755">
    <property type="entry name" value="OMPR_PHOB"/>
    <property type="match status" value="1"/>
</dbReference>
<evidence type="ECO:0000259" key="3">
    <source>
        <dbReference type="PROSITE" id="PS51755"/>
    </source>
</evidence>
<dbReference type="PANTHER" id="PTHR47691:SF3">
    <property type="entry name" value="HTH-TYPE TRANSCRIPTIONAL REGULATOR RV0890C-RELATED"/>
    <property type="match status" value="1"/>
</dbReference>
<dbReference type="AlphaFoldDB" id="A0A2Z5A2Y3"/>
<dbReference type="Proteomes" id="UP000250579">
    <property type="component" value="Chromosome"/>
</dbReference>
<sequence length="505" mass="55383">MAAWRGMVMQELKSLEDASAFRFCGLVLDARRRLLLDGERVLPLRGRALDILRVLLEHPGELVDKQTLMTRVWPGSVVEDINLRVHISALRRVLRPYSTDDPILSVRQRGYGFAPPVERLGEGDLAPLVETSPPLTPLEGRATSLAELRRLLAQRRLVSVVGPGGIGKSLLVQHLLPALGERFADGVQVVDLAALGHVMALVERLASDLGLASGGGLPALQEALANRRMLLVLDNSERLVEPCAWLVERLLQGCPQLRVLVTSREALRVEGEAVLRLAPLAVAAQPERQLREAMREPAFRLFVRRARARLPGLQLQPADVQLVGEICRRSEGVPLALEILAEQVAAQGLNGVLAQLEGGYYLSVQGRRTAAQRQRSLGAMLDWSLHSLGESEFAVLATLAEAGERFSRSEALALAAQRGLEEAHFIPLLGQLVEKSLILVEGSGATLGYRLLAMLRLHLRQFRQQPPLQGLLLPGQRRDPDGAGEYPAQMRLIEEAAFQGDRRQG</sequence>
<dbReference type="GO" id="GO:0003677">
    <property type="term" value="F:DNA binding"/>
    <property type="evidence" value="ECO:0007669"/>
    <property type="project" value="UniProtKB-UniRule"/>
</dbReference>